<evidence type="ECO:0000313" key="2">
    <source>
        <dbReference type="Proteomes" id="UP000471633"/>
    </source>
</evidence>
<evidence type="ECO:0000313" key="1">
    <source>
        <dbReference type="EMBL" id="KAH9580871.1"/>
    </source>
</evidence>
<name>A0A922IJI4_SCHHA</name>
<evidence type="ECO:0008006" key="3">
    <source>
        <dbReference type="Google" id="ProtNLM"/>
    </source>
</evidence>
<proteinExistence type="predicted"/>
<gene>
    <name evidence="1" type="ORF">MS3_00000747</name>
</gene>
<dbReference type="EMBL" id="AMPZ03000007">
    <property type="protein sequence ID" value="KAH9580871.1"/>
    <property type="molecule type" value="Genomic_DNA"/>
</dbReference>
<keyword evidence="2" id="KW-1185">Reference proteome</keyword>
<protein>
    <recommendedName>
        <fullName evidence="3">Egg protein CP391S-like protein</fullName>
    </recommendedName>
</protein>
<reference evidence="1" key="2">
    <citation type="journal article" date="2019" name="Gigascience">
        <title>High-quality Schistosoma haematobium genome achieved by single-molecule and long-range sequencing.</title>
        <authorList>
            <person name="Stroehlein A.J."/>
            <person name="Korhonen P.K."/>
            <person name="Chong T.M."/>
            <person name="Lim Y.L."/>
            <person name="Chan K.G."/>
            <person name="Webster B."/>
            <person name="Rollinson D."/>
            <person name="Brindley P.J."/>
            <person name="Gasser R.B."/>
            <person name="Young N.D."/>
        </authorList>
    </citation>
    <scope>NUCLEOTIDE SEQUENCE</scope>
</reference>
<dbReference type="GeneID" id="24597782"/>
<dbReference type="RefSeq" id="XP_051065172.1">
    <property type="nucleotide sequence ID" value="XM_051208396.1"/>
</dbReference>
<accession>A0A922IJI4</accession>
<reference evidence="1" key="3">
    <citation type="submission" date="2021-06" db="EMBL/GenBank/DDBJ databases">
        <title>Chromosome-level genome assembly for S. haematobium.</title>
        <authorList>
            <person name="Stroehlein A.J."/>
        </authorList>
    </citation>
    <scope>NUCLEOTIDE SEQUENCE</scope>
</reference>
<reference evidence="1" key="1">
    <citation type="journal article" date="2012" name="Nat. Genet.">
        <title>Whole-genome sequence of Schistosoma haematobium.</title>
        <authorList>
            <person name="Young N.D."/>
            <person name="Jex A.R."/>
            <person name="Li B."/>
            <person name="Liu S."/>
            <person name="Yang L."/>
            <person name="Xiong Z."/>
            <person name="Li Y."/>
            <person name="Cantacessi C."/>
            <person name="Hall R.S."/>
            <person name="Xu X."/>
            <person name="Chen F."/>
            <person name="Wu X."/>
            <person name="Zerlotini A."/>
            <person name="Oliveira G."/>
            <person name="Hofmann A."/>
            <person name="Zhang G."/>
            <person name="Fang X."/>
            <person name="Kang Y."/>
            <person name="Campbell B.E."/>
            <person name="Loukas A."/>
            <person name="Ranganathan S."/>
            <person name="Rollinson D."/>
            <person name="Rinaldi G."/>
            <person name="Brindley P.J."/>
            <person name="Yang H."/>
            <person name="Wang J."/>
            <person name="Wang J."/>
            <person name="Gasser R.B."/>
        </authorList>
    </citation>
    <scope>NUCLEOTIDE SEQUENCE</scope>
</reference>
<dbReference type="CTD" id="24597782"/>
<dbReference type="Proteomes" id="UP000471633">
    <property type="component" value="Unassembled WGS sequence"/>
</dbReference>
<organism evidence="1 2">
    <name type="scientific">Schistosoma haematobium</name>
    <name type="common">Blood fluke</name>
    <dbReference type="NCBI Taxonomy" id="6185"/>
    <lineage>
        <taxon>Eukaryota</taxon>
        <taxon>Metazoa</taxon>
        <taxon>Spiralia</taxon>
        <taxon>Lophotrochozoa</taxon>
        <taxon>Platyhelminthes</taxon>
        <taxon>Trematoda</taxon>
        <taxon>Digenea</taxon>
        <taxon>Strigeidida</taxon>
        <taxon>Schistosomatoidea</taxon>
        <taxon>Schistosomatidae</taxon>
        <taxon>Schistosoma</taxon>
    </lineage>
</organism>
<sequence length="163" mass="18575">MERNYSPSDGLLKARKILLQIPTQFEQHNSGGEMFRQFQCEMPVLHQLLIPQKWAKTGALVEFEVIGTYCPKYSTPETCQNEQTKNKQCFWCAKAERCIESSDHDTHDLKVNDCRVEKISEINELRTPTPTIPNGSTLMSTELQLKENLNETIEGTGQDAVNV</sequence>
<dbReference type="AlphaFoldDB" id="A0A922IJI4"/>
<reference evidence="1" key="4">
    <citation type="journal article" date="2022" name="PLoS Pathog.">
        <title>Chromosome-level genome of Schistosoma haematobium underpins genome-wide explorations of molecular variation.</title>
        <authorList>
            <person name="Stroehlein A.J."/>
            <person name="Korhonen P.K."/>
            <person name="Lee V.V."/>
            <person name="Ralph S.A."/>
            <person name="Mentink-Kane M."/>
            <person name="You H."/>
            <person name="McManus D.P."/>
            <person name="Tchuente L.T."/>
            <person name="Stothard J.R."/>
            <person name="Kaur P."/>
            <person name="Dudchenko O."/>
            <person name="Aiden E.L."/>
            <person name="Yang B."/>
            <person name="Yang H."/>
            <person name="Emery A.M."/>
            <person name="Webster B.L."/>
            <person name="Brindley P.J."/>
            <person name="Rollinson D."/>
            <person name="Chang B.C.H."/>
            <person name="Gasser R.B."/>
            <person name="Young N.D."/>
        </authorList>
    </citation>
    <scope>NUCLEOTIDE SEQUENCE</scope>
</reference>
<comment type="caution">
    <text evidence="1">The sequence shown here is derived from an EMBL/GenBank/DDBJ whole genome shotgun (WGS) entry which is preliminary data.</text>
</comment>
<dbReference type="KEGG" id="shx:MS3_00000747"/>